<dbReference type="EMBL" id="KV784356">
    <property type="protein sequence ID" value="OEU18361.1"/>
    <property type="molecule type" value="Genomic_DNA"/>
</dbReference>
<keyword evidence="3" id="KW-1185">Reference proteome</keyword>
<gene>
    <name evidence="2" type="ORF">FRACYDRAFT_236637</name>
</gene>
<dbReference type="Proteomes" id="UP000095751">
    <property type="component" value="Unassembled WGS sequence"/>
</dbReference>
<evidence type="ECO:0000256" key="1">
    <source>
        <dbReference type="SAM" id="MobiDB-lite"/>
    </source>
</evidence>
<name>A0A1E7FJK7_9STRA</name>
<feature type="region of interest" description="Disordered" evidence="1">
    <location>
        <begin position="182"/>
        <end position="216"/>
    </location>
</feature>
<reference evidence="2 3" key="1">
    <citation type="submission" date="2016-09" db="EMBL/GenBank/DDBJ databases">
        <title>Extensive genetic diversity and differential bi-allelic expression allows diatom success in the polar Southern Ocean.</title>
        <authorList>
            <consortium name="DOE Joint Genome Institute"/>
            <person name="Mock T."/>
            <person name="Otillar R.P."/>
            <person name="Strauss J."/>
            <person name="Dupont C."/>
            <person name="Frickenhaus S."/>
            <person name="Maumus F."/>
            <person name="Mcmullan M."/>
            <person name="Sanges R."/>
            <person name="Schmutz J."/>
            <person name="Toseland A."/>
            <person name="Valas R."/>
            <person name="Veluchamy A."/>
            <person name="Ward B.J."/>
            <person name="Allen A."/>
            <person name="Barry K."/>
            <person name="Falciatore A."/>
            <person name="Ferrante M."/>
            <person name="Fortunato A.E."/>
            <person name="Gloeckner G."/>
            <person name="Gruber A."/>
            <person name="Hipkin R."/>
            <person name="Janech M."/>
            <person name="Kroth P."/>
            <person name="Leese F."/>
            <person name="Lindquist E."/>
            <person name="Lyon B.R."/>
            <person name="Martin J."/>
            <person name="Mayer C."/>
            <person name="Parker M."/>
            <person name="Quesneville H."/>
            <person name="Raymond J."/>
            <person name="Uhlig C."/>
            <person name="Valentin K.U."/>
            <person name="Worden A.Z."/>
            <person name="Armbrust E.V."/>
            <person name="Bowler C."/>
            <person name="Green B."/>
            <person name="Moulton V."/>
            <person name="Van Oosterhout C."/>
            <person name="Grigoriev I."/>
        </authorList>
    </citation>
    <scope>NUCLEOTIDE SEQUENCE [LARGE SCALE GENOMIC DNA]</scope>
    <source>
        <strain evidence="2 3">CCMP1102</strain>
    </source>
</reference>
<dbReference type="Gene3D" id="3.10.110.10">
    <property type="entry name" value="Ubiquitin Conjugating Enzyme"/>
    <property type="match status" value="1"/>
</dbReference>
<proteinExistence type="predicted"/>
<feature type="compositionally biased region" description="Polar residues" evidence="1">
    <location>
        <begin position="195"/>
        <end position="208"/>
    </location>
</feature>
<feature type="compositionally biased region" description="Low complexity" evidence="1">
    <location>
        <begin position="182"/>
        <end position="194"/>
    </location>
</feature>
<evidence type="ECO:0000313" key="3">
    <source>
        <dbReference type="Proteomes" id="UP000095751"/>
    </source>
</evidence>
<dbReference type="InParanoid" id="A0A1E7FJK7"/>
<accession>A0A1E7FJK7</accession>
<dbReference type="KEGG" id="fcy:FRACYDRAFT_236637"/>
<dbReference type="AlphaFoldDB" id="A0A1E7FJK7"/>
<dbReference type="InterPro" id="IPR016135">
    <property type="entry name" value="UBQ-conjugating_enzyme/RWD"/>
</dbReference>
<protein>
    <submittedName>
        <fullName evidence="2">Uncharacterized protein</fullName>
    </submittedName>
</protein>
<sequence>MTMTMRVSATGMISMIMDRSMEDVRCTSLTLEEGDNIFFEGRNFFFVEEGQVLELGCNYNDSKRKRRTSRQFSFTLQQLDSDCDFDKYVMKELEEAIELGTGNVVAMNTNTNNNPSFEDLSISRADEVTDLEAIYGSDFKSEKGTWGQKKLNVRVKPPDLEPKQIGSHATLAVKIPKIYNNNNNTKNTNTYTKNQPSRRFSFQSTPVQNPFEKSLPPQSLSQFHNVFDTNLHEYQF</sequence>
<organism evidence="2 3">
    <name type="scientific">Fragilariopsis cylindrus CCMP1102</name>
    <dbReference type="NCBI Taxonomy" id="635003"/>
    <lineage>
        <taxon>Eukaryota</taxon>
        <taxon>Sar</taxon>
        <taxon>Stramenopiles</taxon>
        <taxon>Ochrophyta</taxon>
        <taxon>Bacillariophyta</taxon>
        <taxon>Bacillariophyceae</taxon>
        <taxon>Bacillariophycidae</taxon>
        <taxon>Bacillariales</taxon>
        <taxon>Bacillariaceae</taxon>
        <taxon>Fragilariopsis</taxon>
    </lineage>
</organism>
<evidence type="ECO:0000313" key="2">
    <source>
        <dbReference type="EMBL" id="OEU18361.1"/>
    </source>
</evidence>